<name>A0A6A3NJM2_9STRA</name>
<gene>
    <name evidence="3" type="ORF">PR001_g7007</name>
</gene>
<organism evidence="3 4">
    <name type="scientific">Phytophthora rubi</name>
    <dbReference type="NCBI Taxonomy" id="129364"/>
    <lineage>
        <taxon>Eukaryota</taxon>
        <taxon>Sar</taxon>
        <taxon>Stramenopiles</taxon>
        <taxon>Oomycota</taxon>
        <taxon>Peronosporomycetes</taxon>
        <taxon>Peronosporales</taxon>
        <taxon>Peronosporaceae</taxon>
        <taxon>Phytophthora</taxon>
    </lineage>
</organism>
<dbReference type="Proteomes" id="UP000429607">
    <property type="component" value="Unassembled WGS sequence"/>
</dbReference>
<dbReference type="InterPro" id="IPR008906">
    <property type="entry name" value="HATC_C_dom"/>
</dbReference>
<dbReference type="EMBL" id="QXFV01000340">
    <property type="protein sequence ID" value="KAE9040588.1"/>
    <property type="molecule type" value="Genomic_DNA"/>
</dbReference>
<dbReference type="AlphaFoldDB" id="A0A6A3NJM2"/>
<proteinExistence type="predicted"/>
<comment type="caution">
    <text evidence="3">The sequence shown here is derived from an EMBL/GenBank/DDBJ whole genome shotgun (WGS) entry which is preliminary data.</text>
</comment>
<evidence type="ECO:0000313" key="3">
    <source>
        <dbReference type="EMBL" id="KAE9040588.1"/>
    </source>
</evidence>
<feature type="region of interest" description="Disordered" evidence="1">
    <location>
        <begin position="34"/>
        <end position="56"/>
    </location>
</feature>
<sequence length="239" mass="26519">MRIPLATAETVMILLLDPRTKFSVASLIQHPGEAGEKSGVAADGKQATKERGGDADDERLEQTIPAGNKLLYDAHREVYCKLNAGSCGGDEEAADVSSPNFGLVPSVDDDKWLEYTVDWVSVACRYSADENKSKDDFTPLMLVRRNGVVCWRVEAVCEHVDILCWFRESASGRFRSIAALARIWLGRAPSNASQERVFSTGGFVMNSLRTRTDNLRAEMQVLLKHNKEIRHMELESNSA</sequence>
<evidence type="ECO:0000259" key="2">
    <source>
        <dbReference type="Pfam" id="PF05699"/>
    </source>
</evidence>
<feature type="domain" description="HAT C-terminal dimerisation" evidence="2">
    <location>
        <begin position="150"/>
        <end position="225"/>
    </location>
</feature>
<evidence type="ECO:0000313" key="4">
    <source>
        <dbReference type="Proteomes" id="UP000429607"/>
    </source>
</evidence>
<dbReference type="GO" id="GO:0046983">
    <property type="term" value="F:protein dimerization activity"/>
    <property type="evidence" value="ECO:0007669"/>
    <property type="project" value="InterPro"/>
</dbReference>
<dbReference type="Pfam" id="PF05699">
    <property type="entry name" value="Dimer_Tnp_hAT"/>
    <property type="match status" value="1"/>
</dbReference>
<reference evidence="3 4" key="1">
    <citation type="submission" date="2018-09" db="EMBL/GenBank/DDBJ databases">
        <title>Genomic investigation of the strawberry pathogen Phytophthora fragariae indicates pathogenicity is determined by transcriptional variation in three key races.</title>
        <authorList>
            <person name="Adams T.M."/>
            <person name="Armitage A.D."/>
            <person name="Sobczyk M.K."/>
            <person name="Bates H.J."/>
            <person name="Dunwell J.M."/>
            <person name="Nellist C.F."/>
            <person name="Harrison R.J."/>
        </authorList>
    </citation>
    <scope>NUCLEOTIDE SEQUENCE [LARGE SCALE GENOMIC DNA]</scope>
    <source>
        <strain evidence="3 4">SCRP249</strain>
    </source>
</reference>
<accession>A0A6A3NJM2</accession>
<protein>
    <recommendedName>
        <fullName evidence="2">HAT C-terminal dimerisation domain-containing protein</fullName>
    </recommendedName>
</protein>
<evidence type="ECO:0000256" key="1">
    <source>
        <dbReference type="SAM" id="MobiDB-lite"/>
    </source>
</evidence>